<dbReference type="Pfam" id="PF00646">
    <property type="entry name" value="F-box"/>
    <property type="match status" value="1"/>
</dbReference>
<feature type="domain" description="F-box" evidence="2">
    <location>
        <begin position="48"/>
        <end position="84"/>
    </location>
</feature>
<dbReference type="InterPro" id="IPR001810">
    <property type="entry name" value="F-box_dom"/>
</dbReference>
<dbReference type="FunFam" id="3.80.10.10:FF:000449">
    <property type="entry name" value="F-box protein SKIP2"/>
    <property type="match status" value="1"/>
</dbReference>
<reference evidence="3" key="1">
    <citation type="journal article" date="2020" name="bioRxiv">
        <title>Hybrid origin of Populus tomentosa Carr. identified through genome sequencing and phylogenomic analysis.</title>
        <authorList>
            <person name="An X."/>
            <person name="Gao K."/>
            <person name="Chen Z."/>
            <person name="Li J."/>
            <person name="Yang X."/>
            <person name="Yang X."/>
            <person name="Zhou J."/>
            <person name="Guo T."/>
            <person name="Zhao T."/>
            <person name="Huang S."/>
            <person name="Miao D."/>
            <person name="Khan W.U."/>
            <person name="Rao P."/>
            <person name="Ye M."/>
            <person name="Lei B."/>
            <person name="Liao W."/>
            <person name="Wang J."/>
            <person name="Ji L."/>
            <person name="Li Y."/>
            <person name="Guo B."/>
            <person name="Mustafa N.S."/>
            <person name="Li S."/>
            <person name="Yun Q."/>
            <person name="Keller S.R."/>
            <person name="Mao J."/>
            <person name="Zhang R."/>
            <person name="Strauss S.H."/>
        </authorList>
    </citation>
    <scope>NUCLEOTIDE SEQUENCE</scope>
    <source>
        <strain evidence="3">GM15</strain>
        <tissue evidence="3">Leaf</tissue>
    </source>
</reference>
<dbReference type="AlphaFoldDB" id="A0A8X8ACJ5"/>
<dbReference type="OrthoDB" id="423607at2759"/>
<evidence type="ECO:0000313" key="3">
    <source>
        <dbReference type="EMBL" id="KAG6784485.1"/>
    </source>
</evidence>
<gene>
    <name evidence="3" type="ORF">POTOM_010181</name>
</gene>
<feature type="compositionally biased region" description="Polar residues" evidence="1">
    <location>
        <begin position="1"/>
        <end position="10"/>
    </location>
</feature>
<sequence length="717" mass="78650">MGQTTSTALITSRRDSNLSSQRSKSKFTVPIIPMQVEEQTEYVLVEAPDYISDLPDECLACVFQSLSSGDRKQCSLVCRRWLRIEGQSRHRLSLNAQSDLLPFVTSLFSRFDAVTKLALKCDRRSVSIGDEALVAISIRCRNLTRLKLRACRELTDAGMAAFAKNCKALKKLSCGSCTFGAKGMNAILDNCASLEDLSVKRLRGITDGATAEPIGPGLAAASLKTICLKELYNGQCFGPLIIGSKNLKTLKLFRCSGDWDKLLQVIADRVTGMVEVHLERLQVSDTGLVAISNCLNLEILHLVKTPECTDIGLVSIAERCRLLRKLHIDGWKAHRIGDDGLMAVAKYCLNLQELVLIGVNPTQISLELLASNCQNLERLALCGSDTVGDVEISCIAAKCVALKKLCIKSCPVSDHGLEALANGCPNLVKVKVKKCRAVTYECADLLRMKRGSLAVNLDSGEPEHQDASASDGGVQENGGEFRSVPNQMPLPSIAPSSTGRSTYFKSRLGLWSGKSFAACTFRGWLSDSRVPCSLNGRSGRESVVIGNLPLFYEISQEIVIDPLVSRRQCRLISYLVGLVTGVTGLDPSASCMQCSARIFTLRAYGASKLCADFIIFVGSIGKTLQLLDLLFLCCDSYFSNIEVLGFFGCTMVFHSTNRHRNRKTHFLVCGGDSSNQQEKQSYASVDLQTLVIARHRMEYLSGNWLVLTWKSRYSFLY</sequence>
<dbReference type="PANTHER" id="PTHR13318:SF92">
    <property type="entry name" value="F-BOX_LRR-REPEAT PROTEIN 8-RELATED"/>
    <property type="match status" value="1"/>
</dbReference>
<organism evidence="3 4">
    <name type="scientific">Populus tomentosa</name>
    <name type="common">Chinese white poplar</name>
    <dbReference type="NCBI Taxonomy" id="118781"/>
    <lineage>
        <taxon>Eukaryota</taxon>
        <taxon>Viridiplantae</taxon>
        <taxon>Streptophyta</taxon>
        <taxon>Embryophyta</taxon>
        <taxon>Tracheophyta</taxon>
        <taxon>Spermatophyta</taxon>
        <taxon>Magnoliopsida</taxon>
        <taxon>eudicotyledons</taxon>
        <taxon>Gunneridae</taxon>
        <taxon>Pentapetalae</taxon>
        <taxon>rosids</taxon>
        <taxon>fabids</taxon>
        <taxon>Malpighiales</taxon>
        <taxon>Salicaceae</taxon>
        <taxon>Saliceae</taxon>
        <taxon>Populus</taxon>
    </lineage>
</organism>
<comment type="caution">
    <text evidence="3">The sequence shown here is derived from an EMBL/GenBank/DDBJ whole genome shotgun (WGS) entry which is preliminary data.</text>
</comment>
<feature type="region of interest" description="Disordered" evidence="1">
    <location>
        <begin position="457"/>
        <end position="499"/>
    </location>
</feature>
<dbReference type="Proteomes" id="UP000886885">
    <property type="component" value="Chromosome 2D"/>
</dbReference>
<dbReference type="PROSITE" id="PS50181">
    <property type="entry name" value="FBOX"/>
    <property type="match status" value="1"/>
</dbReference>
<accession>A0A8X8ACJ5</accession>
<proteinExistence type="predicted"/>
<dbReference type="PANTHER" id="PTHR13318">
    <property type="entry name" value="PARTNER OF PAIRED, ISOFORM B-RELATED"/>
    <property type="match status" value="1"/>
</dbReference>
<evidence type="ECO:0000313" key="4">
    <source>
        <dbReference type="Proteomes" id="UP000886885"/>
    </source>
</evidence>
<dbReference type="CDD" id="cd22159">
    <property type="entry name" value="F-box_AtTIR1-like"/>
    <property type="match status" value="1"/>
</dbReference>
<evidence type="ECO:0000256" key="1">
    <source>
        <dbReference type="SAM" id="MobiDB-lite"/>
    </source>
</evidence>
<name>A0A8X8ACJ5_POPTO</name>
<dbReference type="GO" id="GO:0005737">
    <property type="term" value="C:cytoplasm"/>
    <property type="evidence" value="ECO:0007669"/>
    <property type="project" value="UniProtKB-ARBA"/>
</dbReference>
<dbReference type="InterPro" id="IPR006553">
    <property type="entry name" value="Leu-rich_rpt_Cys-con_subtyp"/>
</dbReference>
<protein>
    <recommendedName>
        <fullName evidence="2">F-box domain-containing protein</fullName>
    </recommendedName>
</protein>
<dbReference type="GO" id="GO:0031146">
    <property type="term" value="P:SCF-dependent proteasomal ubiquitin-dependent protein catabolic process"/>
    <property type="evidence" value="ECO:0007669"/>
    <property type="project" value="TreeGrafter"/>
</dbReference>
<dbReference type="InterPro" id="IPR001611">
    <property type="entry name" value="Leu-rich_rpt"/>
</dbReference>
<dbReference type="FunFam" id="1.20.1280.50:FF:000005">
    <property type="entry name" value="F-box/LRR-repeat protein 3 isoform X1"/>
    <property type="match status" value="1"/>
</dbReference>
<feature type="region of interest" description="Disordered" evidence="1">
    <location>
        <begin position="1"/>
        <end position="22"/>
    </location>
</feature>
<keyword evidence="4" id="KW-1185">Reference proteome</keyword>
<dbReference type="GO" id="GO:0019005">
    <property type="term" value="C:SCF ubiquitin ligase complex"/>
    <property type="evidence" value="ECO:0007669"/>
    <property type="project" value="TreeGrafter"/>
</dbReference>
<dbReference type="SMART" id="SM00367">
    <property type="entry name" value="LRR_CC"/>
    <property type="match status" value="8"/>
</dbReference>
<dbReference type="EMBL" id="JAAWWB010000004">
    <property type="protein sequence ID" value="KAG6784485.1"/>
    <property type="molecule type" value="Genomic_DNA"/>
</dbReference>
<evidence type="ECO:0000259" key="2">
    <source>
        <dbReference type="PROSITE" id="PS50181"/>
    </source>
</evidence>
<dbReference type="Pfam" id="PF13516">
    <property type="entry name" value="LRR_6"/>
    <property type="match status" value="1"/>
</dbReference>